<proteinExistence type="predicted"/>
<dbReference type="AlphaFoldDB" id="A0A385SXJ7"/>
<protein>
    <submittedName>
        <fullName evidence="1">Uncharacterized protein</fullName>
    </submittedName>
</protein>
<dbReference type="Pfam" id="PF22278">
    <property type="entry name" value="DUF6958"/>
    <property type="match status" value="1"/>
</dbReference>
<evidence type="ECO:0000313" key="2">
    <source>
        <dbReference type="Proteomes" id="UP000266183"/>
    </source>
</evidence>
<organism evidence="1 2">
    <name type="scientific">Chryseolinea soli</name>
    <dbReference type="NCBI Taxonomy" id="2321403"/>
    <lineage>
        <taxon>Bacteria</taxon>
        <taxon>Pseudomonadati</taxon>
        <taxon>Bacteroidota</taxon>
        <taxon>Cytophagia</taxon>
        <taxon>Cytophagales</taxon>
        <taxon>Fulvivirgaceae</taxon>
        <taxon>Chryseolinea</taxon>
    </lineage>
</organism>
<sequence>MGSLLMEKNNELIETEHPRKSKGVKIEREAYAVAADLILKQIRQEEDATLATLIAEAEKTITTYPNVAWLVFHVKLDLEAKGFIRLMPSRLKKNVFVLRLTSKARQKGKSFDYYQ</sequence>
<evidence type="ECO:0000313" key="1">
    <source>
        <dbReference type="EMBL" id="AYB33468.1"/>
    </source>
</evidence>
<dbReference type="InterPro" id="IPR054233">
    <property type="entry name" value="DUF6958"/>
</dbReference>
<accession>A0A385SXJ7</accession>
<reference evidence="2" key="1">
    <citation type="submission" date="2018-09" db="EMBL/GenBank/DDBJ databases">
        <title>Chryseolinea sp. KIS68-18 isolated from soil.</title>
        <authorList>
            <person name="Weon H.-Y."/>
            <person name="Kwon S.-W."/>
            <person name="Lee S.A."/>
        </authorList>
    </citation>
    <scope>NUCLEOTIDE SEQUENCE [LARGE SCALE GENOMIC DNA]</scope>
    <source>
        <strain evidence="2">KIS68-18</strain>
    </source>
</reference>
<keyword evidence="2" id="KW-1185">Reference proteome</keyword>
<dbReference type="Proteomes" id="UP000266183">
    <property type="component" value="Chromosome"/>
</dbReference>
<dbReference type="KEGG" id="chk:D4L85_24035"/>
<name>A0A385SXJ7_9BACT</name>
<dbReference type="EMBL" id="CP032382">
    <property type="protein sequence ID" value="AYB33468.1"/>
    <property type="molecule type" value="Genomic_DNA"/>
</dbReference>
<gene>
    <name evidence="1" type="ORF">D4L85_24035</name>
</gene>